<dbReference type="Pfam" id="PF22749">
    <property type="entry name" value="Arb2"/>
    <property type="match status" value="1"/>
</dbReference>
<dbReference type="GO" id="GO:0005634">
    <property type="term" value="C:nucleus"/>
    <property type="evidence" value="ECO:0007669"/>
    <property type="project" value="TreeGrafter"/>
</dbReference>
<dbReference type="InterPro" id="IPR048263">
    <property type="entry name" value="Arb2"/>
</dbReference>
<reference evidence="2" key="2">
    <citation type="submission" date="2023-05" db="EMBL/GenBank/DDBJ databases">
        <authorList>
            <person name="Fouks B."/>
        </authorList>
    </citation>
    <scope>NUCLEOTIDE SEQUENCE</scope>
    <source>
        <strain evidence="2">Stay&amp;Tobe</strain>
        <tissue evidence="2">Testes</tissue>
    </source>
</reference>
<evidence type="ECO:0000313" key="2">
    <source>
        <dbReference type="EMBL" id="KAJ9574601.1"/>
    </source>
</evidence>
<dbReference type="EMBL" id="JASPKZ010010273">
    <property type="protein sequence ID" value="KAJ9574601.1"/>
    <property type="molecule type" value="Genomic_DNA"/>
</dbReference>
<dbReference type="PANTHER" id="PTHR21357:SF4">
    <property type="entry name" value="FAM172 FAMILY PROTEIN HOMOLOG CG10038"/>
    <property type="match status" value="1"/>
</dbReference>
<dbReference type="AlphaFoldDB" id="A0AAD8E2K1"/>
<dbReference type="Proteomes" id="UP001233999">
    <property type="component" value="Unassembled WGS sequence"/>
</dbReference>
<evidence type="ECO:0000313" key="3">
    <source>
        <dbReference type="Proteomes" id="UP001233999"/>
    </source>
</evidence>
<evidence type="ECO:0000259" key="1">
    <source>
        <dbReference type="Pfam" id="PF22749"/>
    </source>
</evidence>
<dbReference type="GO" id="GO:0031048">
    <property type="term" value="P:regulatory ncRNA-mediated heterochromatin formation"/>
    <property type="evidence" value="ECO:0007669"/>
    <property type="project" value="TreeGrafter"/>
</dbReference>
<sequence length="290" mass="32760">VITKYVYGLLEVDLGLQKLKVPKDGDEMESTFVFASPNIFMNTERLLILIHGSGVVRAGQWARSLIINDSIQTGTQIPNIRKAQELGYEILVLNTNDNIRFICKQPVEIKESASPEEHANYVWNNYVKQINPKHIAIIAHSYGGCVTLDLAVKHFSDFEDKVFAIALTDSVHNVRYQKVPSKVMKYLKKVAINWAAHNSPLDTPLKMPIKEDIPRVSAGHTKHEMTTWSSFESINKFIQERYDSLTDMENDGKIVQTDGHKSQCKHDSIQDSAAPWCVLNYITGSYNPGN</sequence>
<gene>
    <name evidence="2" type="ORF">L9F63_008228</name>
</gene>
<feature type="domain" description="Arb2" evidence="1">
    <location>
        <begin position="6"/>
        <end position="201"/>
    </location>
</feature>
<protein>
    <recommendedName>
        <fullName evidence="1">Arb2 domain-containing protein</fullName>
    </recommendedName>
</protein>
<dbReference type="SUPFAM" id="SSF53474">
    <property type="entry name" value="alpha/beta-Hydrolases"/>
    <property type="match status" value="1"/>
</dbReference>
<feature type="non-terminal residue" evidence="2">
    <location>
        <position position="1"/>
    </location>
</feature>
<keyword evidence="3" id="KW-1185">Reference proteome</keyword>
<dbReference type="PANTHER" id="PTHR21357">
    <property type="entry name" value="FAM172 FAMILY PROTEIN HOMOLOG CG10038"/>
    <property type="match status" value="1"/>
</dbReference>
<dbReference type="InterPro" id="IPR053858">
    <property type="entry name" value="Arb2_dom"/>
</dbReference>
<proteinExistence type="predicted"/>
<dbReference type="InterPro" id="IPR029058">
    <property type="entry name" value="AB_hydrolase_fold"/>
</dbReference>
<reference evidence="2" key="1">
    <citation type="journal article" date="2023" name="IScience">
        <title>Live-bearing cockroach genome reveals convergent evolutionary mechanisms linked to viviparity in insects and beyond.</title>
        <authorList>
            <person name="Fouks B."/>
            <person name="Harrison M.C."/>
            <person name="Mikhailova A.A."/>
            <person name="Marchal E."/>
            <person name="English S."/>
            <person name="Carruthers M."/>
            <person name="Jennings E.C."/>
            <person name="Chiamaka E.L."/>
            <person name="Frigard R.A."/>
            <person name="Pippel M."/>
            <person name="Attardo G.M."/>
            <person name="Benoit J.B."/>
            <person name="Bornberg-Bauer E."/>
            <person name="Tobe S.S."/>
        </authorList>
    </citation>
    <scope>NUCLEOTIDE SEQUENCE</scope>
    <source>
        <strain evidence="2">Stay&amp;Tobe</strain>
    </source>
</reference>
<dbReference type="Gene3D" id="3.40.50.1820">
    <property type="entry name" value="alpha/beta hydrolase"/>
    <property type="match status" value="1"/>
</dbReference>
<dbReference type="GO" id="GO:0035197">
    <property type="term" value="F:siRNA binding"/>
    <property type="evidence" value="ECO:0007669"/>
    <property type="project" value="TreeGrafter"/>
</dbReference>
<comment type="caution">
    <text evidence="2">The sequence shown here is derived from an EMBL/GenBank/DDBJ whole genome shotgun (WGS) entry which is preliminary data.</text>
</comment>
<accession>A0AAD8E2K1</accession>
<organism evidence="2 3">
    <name type="scientific">Diploptera punctata</name>
    <name type="common">Pacific beetle cockroach</name>
    <dbReference type="NCBI Taxonomy" id="6984"/>
    <lineage>
        <taxon>Eukaryota</taxon>
        <taxon>Metazoa</taxon>
        <taxon>Ecdysozoa</taxon>
        <taxon>Arthropoda</taxon>
        <taxon>Hexapoda</taxon>
        <taxon>Insecta</taxon>
        <taxon>Pterygota</taxon>
        <taxon>Neoptera</taxon>
        <taxon>Polyneoptera</taxon>
        <taxon>Dictyoptera</taxon>
        <taxon>Blattodea</taxon>
        <taxon>Blaberoidea</taxon>
        <taxon>Blaberidae</taxon>
        <taxon>Diplopterinae</taxon>
        <taxon>Diploptera</taxon>
    </lineage>
</organism>
<name>A0AAD8E2K1_DIPPU</name>